<feature type="region of interest" description="Disordered" evidence="1">
    <location>
        <begin position="1"/>
        <end position="70"/>
    </location>
</feature>
<comment type="caution">
    <text evidence="2">The sequence shown here is derived from an EMBL/GenBank/DDBJ whole genome shotgun (WGS) entry which is preliminary data.</text>
</comment>
<reference evidence="2 3" key="1">
    <citation type="journal article" date="2024" name="IMA Fungus">
        <title>IMA Genome - F19 : A genome assembly and annotation guide to empower mycologists, including annotated draft genome sequences of Ceratocystis pirilliformis, Diaporthe australafricana, Fusarium ophioides, Paecilomyces lecythidis, and Sporothrix stenoceras.</title>
        <authorList>
            <person name="Aylward J."/>
            <person name="Wilson A.M."/>
            <person name="Visagie C.M."/>
            <person name="Spraker J."/>
            <person name="Barnes I."/>
            <person name="Buitendag C."/>
            <person name="Ceriani C."/>
            <person name="Del Mar Angel L."/>
            <person name="du Plessis D."/>
            <person name="Fuchs T."/>
            <person name="Gasser K."/>
            <person name="Kramer D."/>
            <person name="Li W."/>
            <person name="Munsamy K."/>
            <person name="Piso A."/>
            <person name="Price J.L."/>
            <person name="Sonnekus B."/>
            <person name="Thomas C."/>
            <person name="van der Nest A."/>
            <person name="van Dijk A."/>
            <person name="van Heerden A."/>
            <person name="van Vuuren N."/>
            <person name="Yilmaz N."/>
            <person name="Duong T.A."/>
            <person name="van der Merwe N.A."/>
            <person name="Wingfield M.J."/>
            <person name="Wingfield B.D."/>
        </authorList>
    </citation>
    <scope>NUCLEOTIDE SEQUENCE [LARGE SCALE GENOMIC DNA]</scope>
    <source>
        <strain evidence="2 3">CMW 18300</strain>
    </source>
</reference>
<dbReference type="EMBL" id="JAWRVE010000126">
    <property type="protein sequence ID" value="KAL1855868.1"/>
    <property type="molecule type" value="Genomic_DNA"/>
</dbReference>
<evidence type="ECO:0000313" key="3">
    <source>
        <dbReference type="Proteomes" id="UP001583177"/>
    </source>
</evidence>
<organism evidence="2 3">
    <name type="scientific">Diaporthe australafricana</name>
    <dbReference type="NCBI Taxonomy" id="127596"/>
    <lineage>
        <taxon>Eukaryota</taxon>
        <taxon>Fungi</taxon>
        <taxon>Dikarya</taxon>
        <taxon>Ascomycota</taxon>
        <taxon>Pezizomycotina</taxon>
        <taxon>Sordariomycetes</taxon>
        <taxon>Sordariomycetidae</taxon>
        <taxon>Diaporthales</taxon>
        <taxon>Diaporthaceae</taxon>
        <taxon>Diaporthe</taxon>
    </lineage>
</organism>
<evidence type="ECO:0000313" key="2">
    <source>
        <dbReference type="EMBL" id="KAL1855868.1"/>
    </source>
</evidence>
<name>A0ABR3W8S7_9PEZI</name>
<accession>A0ABR3W8S7</accession>
<sequence>MYNNSLAPAKTSTGPGNAPRNADGHSAPIVQAPKDRHENAPRREQKGFVDDLRTHSALNGSTNGAEQHAPQGQKLLNPAEIQECFEALNCELGREPKFLKGCPASIAILGGALATEHLKRGAGTSVIEVLIDPRTTDKDRLAYIRACMRRMKVFREFDRPDGTKTKHEWFFEKKQFRNDMFKGSLRNERFQGQHCNHYLEVYAVAATDAFEIEMRRLGATGQDGNAALSNAVSILGGLTGCGVNPKERNWCRNLCQVKKRAPIPPESIEKVANRFFDHYKKDGIVGSYH</sequence>
<feature type="compositionally biased region" description="Basic and acidic residues" evidence="1">
    <location>
        <begin position="33"/>
        <end position="54"/>
    </location>
</feature>
<proteinExistence type="predicted"/>
<gene>
    <name evidence="2" type="ORF">Daus18300_010942</name>
</gene>
<feature type="compositionally biased region" description="Polar residues" evidence="1">
    <location>
        <begin position="56"/>
        <end position="65"/>
    </location>
</feature>
<evidence type="ECO:0000256" key="1">
    <source>
        <dbReference type="SAM" id="MobiDB-lite"/>
    </source>
</evidence>
<keyword evidence="3" id="KW-1185">Reference proteome</keyword>
<feature type="compositionally biased region" description="Polar residues" evidence="1">
    <location>
        <begin position="1"/>
        <end position="15"/>
    </location>
</feature>
<dbReference type="Proteomes" id="UP001583177">
    <property type="component" value="Unassembled WGS sequence"/>
</dbReference>
<protein>
    <submittedName>
        <fullName evidence="2">Uncharacterized protein</fullName>
    </submittedName>
</protein>